<dbReference type="EMBL" id="JYIV01000024">
    <property type="protein sequence ID" value="KJL22916.1"/>
    <property type="molecule type" value="Genomic_DNA"/>
</dbReference>
<accession>A0A0F0KUK8</accession>
<proteinExistence type="predicted"/>
<evidence type="ECO:0000313" key="3">
    <source>
        <dbReference type="Proteomes" id="UP000033725"/>
    </source>
</evidence>
<dbReference type="Proteomes" id="UP000033725">
    <property type="component" value="Unassembled WGS sequence"/>
</dbReference>
<keyword evidence="1" id="KW-0812">Transmembrane</keyword>
<keyword evidence="1" id="KW-1133">Transmembrane helix</keyword>
<feature type="transmembrane region" description="Helical" evidence="1">
    <location>
        <begin position="59"/>
        <end position="79"/>
    </location>
</feature>
<dbReference type="PATRIC" id="fig|82380.10.peg.1670"/>
<name>A0A0F0KUK8_9MICO</name>
<feature type="transmembrane region" description="Helical" evidence="1">
    <location>
        <begin position="85"/>
        <end position="105"/>
    </location>
</feature>
<dbReference type="AlphaFoldDB" id="A0A0F0KUK8"/>
<comment type="caution">
    <text evidence="2">The sequence shown here is derived from an EMBL/GenBank/DDBJ whole genome shotgun (WGS) entry which is preliminary data.</text>
</comment>
<organism evidence="2 3">
    <name type="scientific">Microbacterium oxydans</name>
    <dbReference type="NCBI Taxonomy" id="82380"/>
    <lineage>
        <taxon>Bacteria</taxon>
        <taxon>Bacillati</taxon>
        <taxon>Actinomycetota</taxon>
        <taxon>Actinomycetes</taxon>
        <taxon>Micrococcales</taxon>
        <taxon>Microbacteriaceae</taxon>
        <taxon>Microbacterium</taxon>
    </lineage>
</organism>
<evidence type="ECO:0000256" key="1">
    <source>
        <dbReference type="SAM" id="Phobius"/>
    </source>
</evidence>
<protein>
    <submittedName>
        <fullName evidence="2">Uncharacterized protein</fullName>
    </submittedName>
</protein>
<gene>
    <name evidence="2" type="ORF">RN51_01661</name>
</gene>
<evidence type="ECO:0000313" key="2">
    <source>
        <dbReference type="EMBL" id="KJL22916.1"/>
    </source>
</evidence>
<sequence length="113" mass="11613">MIRFVLACLSFVGMCLLIFTGSVASMAVSWLTTVAWPVIALVVTVVLGLLAGRAWGSRRLAAIALLVLGDVAVLIWLLIGSPMTAATLLLYGALGLWFASGAAALTGDAPPGK</sequence>
<feature type="transmembrane region" description="Helical" evidence="1">
    <location>
        <begin position="34"/>
        <end position="52"/>
    </location>
</feature>
<keyword evidence="1" id="KW-0472">Membrane</keyword>
<reference evidence="2 3" key="1">
    <citation type="submission" date="2015-02" db="EMBL/GenBank/DDBJ databases">
        <title>Draft genome sequences of ten Microbacterium spp. with emphasis on heavy metal contaminated environments.</title>
        <authorList>
            <person name="Corretto E."/>
        </authorList>
    </citation>
    <scope>NUCLEOTIDE SEQUENCE [LARGE SCALE GENOMIC DNA]</scope>
    <source>
        <strain evidence="2 3">BEL163</strain>
    </source>
</reference>
<dbReference type="RefSeq" id="WP_045263564.1">
    <property type="nucleotide sequence ID" value="NZ_JYIV01000024.1"/>
</dbReference>